<gene>
    <name evidence="2" type="ORF">J4573_18565</name>
</gene>
<proteinExistence type="predicted"/>
<dbReference type="Proteomes" id="UP000669179">
    <property type="component" value="Unassembled WGS sequence"/>
</dbReference>
<reference evidence="2" key="1">
    <citation type="submission" date="2021-03" db="EMBL/GenBank/DDBJ databases">
        <authorList>
            <person name="Kanchanasin P."/>
            <person name="Saeng-In P."/>
            <person name="Phongsopitanun W."/>
            <person name="Yuki M."/>
            <person name="Kudo T."/>
            <person name="Ohkuma M."/>
            <person name="Tanasupawat S."/>
        </authorList>
    </citation>
    <scope>NUCLEOTIDE SEQUENCE</scope>
    <source>
        <strain evidence="2">GKU 128</strain>
    </source>
</reference>
<dbReference type="NCBIfam" id="NF040603">
    <property type="entry name" value="choice_anch_P"/>
    <property type="match status" value="1"/>
</dbReference>
<sequence length="234" mass="22552">MRNKRLTGGAARRACLIAVAAGLLPAAIMPAGSASAAPRPATAKAADPIGSAFGLAVIGPVAISPVPAVASSSTAPVSKSLLREGSTGLLTASALDVKAAADQAHSHIARLRVPEAALAAEAISATCTGATGTARLAGAAIAGTALDASPAPNSSIPVRLPGGLGTVAVTLNKQERLPDGRLRVTALAVDLPLAGKTEAIRVASATCGKPAAAAGSAVEAPAPVPVKSNLPVTG</sequence>
<evidence type="ECO:0008006" key="4">
    <source>
        <dbReference type="Google" id="ProtNLM"/>
    </source>
</evidence>
<keyword evidence="3" id="KW-1185">Reference proteome</keyword>
<comment type="caution">
    <text evidence="2">The sequence shown here is derived from an EMBL/GenBank/DDBJ whole genome shotgun (WGS) entry which is preliminary data.</text>
</comment>
<dbReference type="EMBL" id="JAGEOJ010000007">
    <property type="protein sequence ID" value="MBO2449114.1"/>
    <property type="molecule type" value="Genomic_DNA"/>
</dbReference>
<keyword evidence="1" id="KW-0732">Signal</keyword>
<dbReference type="AlphaFoldDB" id="A0A939PG41"/>
<dbReference type="RefSeq" id="WP_208256951.1">
    <property type="nucleotide sequence ID" value="NZ_JAGEOJ010000007.1"/>
</dbReference>
<protein>
    <recommendedName>
        <fullName evidence="4">Secreted protein</fullName>
    </recommendedName>
</protein>
<evidence type="ECO:0000313" key="2">
    <source>
        <dbReference type="EMBL" id="MBO2449114.1"/>
    </source>
</evidence>
<feature type="chain" id="PRO_5037105371" description="Secreted protein" evidence="1">
    <location>
        <begin position="37"/>
        <end position="234"/>
    </location>
</feature>
<organism evidence="2 3">
    <name type="scientific">Actinomadura barringtoniae</name>
    <dbReference type="NCBI Taxonomy" id="1427535"/>
    <lineage>
        <taxon>Bacteria</taxon>
        <taxon>Bacillati</taxon>
        <taxon>Actinomycetota</taxon>
        <taxon>Actinomycetes</taxon>
        <taxon>Streptosporangiales</taxon>
        <taxon>Thermomonosporaceae</taxon>
        <taxon>Actinomadura</taxon>
    </lineage>
</organism>
<evidence type="ECO:0000313" key="3">
    <source>
        <dbReference type="Proteomes" id="UP000669179"/>
    </source>
</evidence>
<feature type="signal peptide" evidence="1">
    <location>
        <begin position="1"/>
        <end position="36"/>
    </location>
</feature>
<evidence type="ECO:0000256" key="1">
    <source>
        <dbReference type="SAM" id="SignalP"/>
    </source>
</evidence>
<accession>A0A939PG41</accession>
<name>A0A939PG41_9ACTN</name>